<organism evidence="3 4">
    <name type="scientific">Thioclava kandeliae</name>
    <dbReference type="NCBI Taxonomy" id="3070818"/>
    <lineage>
        <taxon>Bacteria</taxon>
        <taxon>Pseudomonadati</taxon>
        <taxon>Pseudomonadota</taxon>
        <taxon>Alphaproteobacteria</taxon>
        <taxon>Rhodobacterales</taxon>
        <taxon>Paracoccaceae</taxon>
        <taxon>Thioclava</taxon>
    </lineage>
</organism>
<proteinExistence type="predicted"/>
<evidence type="ECO:0000313" key="4">
    <source>
        <dbReference type="Proteomes" id="UP001438953"/>
    </source>
</evidence>
<evidence type="ECO:0000256" key="2">
    <source>
        <dbReference type="ARBA" id="ARBA00022679"/>
    </source>
</evidence>
<protein>
    <submittedName>
        <fullName evidence="3">WecB/TagA/CpsF family glycosyltransferase</fullName>
    </submittedName>
</protein>
<evidence type="ECO:0000256" key="1">
    <source>
        <dbReference type="ARBA" id="ARBA00022676"/>
    </source>
</evidence>
<dbReference type="RefSeq" id="WP_350939163.1">
    <property type="nucleotide sequence ID" value="NZ_JAYWLC010000033.1"/>
</dbReference>
<comment type="caution">
    <text evidence="3">The sequence shown here is derived from an EMBL/GenBank/DDBJ whole genome shotgun (WGS) entry which is preliminary data.</text>
</comment>
<dbReference type="Pfam" id="PF03808">
    <property type="entry name" value="Glyco_tran_WecG"/>
    <property type="match status" value="1"/>
</dbReference>
<keyword evidence="2" id="KW-0808">Transferase</keyword>
<dbReference type="CDD" id="cd06533">
    <property type="entry name" value="Glyco_transf_WecG_TagA"/>
    <property type="match status" value="1"/>
</dbReference>
<evidence type="ECO:0000313" key="3">
    <source>
        <dbReference type="EMBL" id="MER5173862.1"/>
    </source>
</evidence>
<keyword evidence="1" id="KW-0328">Glycosyltransferase</keyword>
<dbReference type="Proteomes" id="UP001438953">
    <property type="component" value="Unassembled WGS sequence"/>
</dbReference>
<name>A0ABV1SLS6_9RHOB</name>
<gene>
    <name evidence="3" type="ORF">VSX56_19085</name>
</gene>
<accession>A0ABV1SLS6</accession>
<dbReference type="InterPro" id="IPR004629">
    <property type="entry name" value="WecG_TagA_CpsF"/>
</dbReference>
<keyword evidence="4" id="KW-1185">Reference proteome</keyword>
<dbReference type="PANTHER" id="PTHR34136:SF1">
    <property type="entry name" value="UDP-N-ACETYL-D-MANNOSAMINURONIC ACID TRANSFERASE"/>
    <property type="match status" value="1"/>
</dbReference>
<sequence>MPNRLDTHSSTAPHEVREFLGISFDLAPKSYWQELYLRASRDPLRYLVTPNVDHIVRLSKDSAVAELYRAAAWRVCDSRILDRLARGRGFDLAPYPGSDLTADLLNDPRARALTIGVIGPDRAHYDRLTALYPSLTLRFINTPFMSRGSVEWNHTLEAAETADCDLLLICISFPKQEFFAYDLAKRGRARGIALCVGASLDFLTGTQKRAPLWMQKSSLEWAHRLASNPARLWKRYLIDGPRIFYLYVKSR</sequence>
<dbReference type="PANTHER" id="PTHR34136">
    <property type="match status" value="1"/>
</dbReference>
<reference evidence="3 4" key="1">
    <citation type="submission" date="2024-06" db="EMBL/GenBank/DDBJ databases">
        <title>Thioclava kandeliae sp. nov. from a rhizosphere soil sample of Kandelia candel in a mangrove.</title>
        <authorList>
            <person name="Mu T."/>
        </authorList>
    </citation>
    <scope>NUCLEOTIDE SEQUENCE [LARGE SCALE GENOMIC DNA]</scope>
    <source>
        <strain evidence="3 4">CPCC 100088</strain>
    </source>
</reference>
<dbReference type="EMBL" id="JAYWLC010000033">
    <property type="protein sequence ID" value="MER5173862.1"/>
    <property type="molecule type" value="Genomic_DNA"/>
</dbReference>